<evidence type="ECO:0000259" key="7">
    <source>
        <dbReference type="Pfam" id="PF08170"/>
    </source>
</evidence>
<dbReference type="InParanoid" id="A0A1D2VGT5"/>
<dbReference type="RefSeq" id="XP_020047175.1">
    <property type="nucleotide sequence ID" value="XM_020193385.1"/>
</dbReference>
<feature type="domain" description="POPLD" evidence="7">
    <location>
        <begin position="606"/>
        <end position="711"/>
    </location>
</feature>
<dbReference type="GO" id="GO:0005655">
    <property type="term" value="C:nucleolar ribonuclease P complex"/>
    <property type="evidence" value="ECO:0007669"/>
    <property type="project" value="InterPro"/>
</dbReference>
<dbReference type="AlphaFoldDB" id="A0A1D2VGT5"/>
<dbReference type="PANTHER" id="PTHR22731">
    <property type="entry name" value="RIBONUCLEASES P/MRP PROTEIN SUBUNIT POP1"/>
    <property type="match status" value="1"/>
</dbReference>
<evidence type="ECO:0000313" key="9">
    <source>
        <dbReference type="EMBL" id="ODV60868.1"/>
    </source>
</evidence>
<comment type="subcellular location">
    <subcellularLocation>
        <location evidence="1">Nucleus</location>
    </subcellularLocation>
</comment>
<evidence type="ECO:0000259" key="6">
    <source>
        <dbReference type="Pfam" id="PF06978"/>
    </source>
</evidence>
<dbReference type="OrthoDB" id="442863at2759"/>
<feature type="region of interest" description="Disordered" evidence="5">
    <location>
        <begin position="1"/>
        <end position="22"/>
    </location>
</feature>
<dbReference type="GeneID" id="30967021"/>
<dbReference type="InterPro" id="IPR012590">
    <property type="entry name" value="POPLD_dom"/>
</dbReference>
<feature type="compositionally biased region" description="Polar residues" evidence="5">
    <location>
        <begin position="521"/>
        <end position="531"/>
    </location>
</feature>
<sequence>MGIKRPLKLGSSENDNTNNKRSKKFHIDYQSASPEFSDGILNVPDFIKSREFEIKSLETKNFHKSRRVFQKLPRKLRRRTASYNVKRIPKRLRNKAIREMLSSSSFVDNNIILNKKNKKNKYNAKDIYKLKMLKNLLKLSSKLNLMKILPNYEQATDQKFNINIRQRIKLIKKQICEAQLLKSKNSDQTNDQKISNFKIINNKIGSYDNTGINTLANKPVGKIKYTKRQKKYSWLTTHIWHAKRSHMIKRWGFNIPLKPTQKSYRLTHRNFLTHGSICWDTSYFSSLIIESDINNFKQLKKLVKLITNNMNKPLNSSVVNGKKFWEGNLYIFHNNNVKTLEIFTQGIIYWHKMNDSYKILIRIHPSTYEEYFNYLKELSNNKTIFAVNKHKNENENENENSLFKFYDCRYSLGSIEIAGPSSFKNLVSILHLNDTNLNKNWNEFSSISSLRSLPENSIISVLVENPGLYSRPVKPKNIKFDENRLIDLMLSLNSFNDDNDNDNDNNNNNDDNNDNNDDNTKNSINEINKVNTSQANLNSRKVIEKLLSIEGRTNSYNNQPSIKELSQRRKNLKPGMIKIPNNEKDPMIPILILNSNSNKVSFSKLILIAPWYWILPIWIKLNKITEVEHSGYLGIEQINFENNKLNFPDDYPFCLKGFVENEIKEIENHKKWKKRDKNHQINYDELIINKSHDHFNYKIKGEVGSPFKCDWRFLQVLKICKRMLFNNKKLINDNNNSNNNKVTSDWDYNYFRKINNSNDIWEFIKDIKVLDEEKLLRKEKLVNPIRYLNKSNISDIGADVNKFNDIIDKQMDIINKQNSNHNNINMCVDNDSNKEETKKNKTQRKLNKENDKYEKLINLKLLVKPIKFEIKLRGMIKDNARIYKISNDDDYQKYLDHIKGNNLKSNGFIQHNSINLPQETAPSFMNLIGYVTKSTYNLKEGKCTGIGYIDGEFYLNEHKKTKKNQQYQLLLLIRNVGSVKTRIASWKEIPI</sequence>
<keyword evidence="3" id="KW-0539">Nucleus</keyword>
<dbReference type="GO" id="GO:0001682">
    <property type="term" value="P:tRNA 5'-leader removal"/>
    <property type="evidence" value="ECO:0007669"/>
    <property type="project" value="InterPro"/>
</dbReference>
<gene>
    <name evidence="9" type="ORF">ASCRUDRAFT_76226</name>
</gene>
<dbReference type="Pfam" id="PF22770">
    <property type="entry name" value="POP1_C"/>
    <property type="match status" value="1"/>
</dbReference>
<dbReference type="Pfam" id="PF06978">
    <property type="entry name" value="POP1_N"/>
    <property type="match status" value="1"/>
</dbReference>
<proteinExistence type="predicted"/>
<evidence type="ECO:0000256" key="3">
    <source>
        <dbReference type="ARBA" id="ARBA00023242"/>
    </source>
</evidence>
<evidence type="ECO:0000256" key="4">
    <source>
        <dbReference type="SAM" id="Coils"/>
    </source>
</evidence>
<feature type="region of interest" description="Disordered" evidence="5">
    <location>
        <begin position="496"/>
        <end position="531"/>
    </location>
</feature>
<dbReference type="InterPro" id="IPR055079">
    <property type="entry name" value="POP1_C"/>
</dbReference>
<dbReference type="STRING" id="1344418.A0A1D2VGT5"/>
<feature type="domain" description="POP1 C-terminal" evidence="8">
    <location>
        <begin position="818"/>
        <end position="987"/>
    </location>
</feature>
<evidence type="ECO:0000256" key="1">
    <source>
        <dbReference type="ARBA" id="ARBA00004123"/>
    </source>
</evidence>
<keyword evidence="10" id="KW-1185">Reference proteome</keyword>
<dbReference type="EMBL" id="KV454481">
    <property type="protein sequence ID" value="ODV60868.1"/>
    <property type="molecule type" value="Genomic_DNA"/>
</dbReference>
<protein>
    <submittedName>
        <fullName evidence="9">POPLD-domain-containing protein</fullName>
    </submittedName>
</protein>
<dbReference type="Pfam" id="PF08170">
    <property type="entry name" value="POPLD"/>
    <property type="match status" value="1"/>
</dbReference>
<keyword evidence="4" id="KW-0175">Coiled coil</keyword>
<evidence type="ECO:0000256" key="2">
    <source>
        <dbReference type="ARBA" id="ARBA00022694"/>
    </source>
</evidence>
<organism evidence="9 10">
    <name type="scientific">Ascoidea rubescens DSM 1968</name>
    <dbReference type="NCBI Taxonomy" id="1344418"/>
    <lineage>
        <taxon>Eukaryota</taxon>
        <taxon>Fungi</taxon>
        <taxon>Dikarya</taxon>
        <taxon>Ascomycota</taxon>
        <taxon>Saccharomycotina</taxon>
        <taxon>Saccharomycetes</taxon>
        <taxon>Ascoideaceae</taxon>
        <taxon>Ascoidea</taxon>
    </lineage>
</organism>
<dbReference type="InterPro" id="IPR039182">
    <property type="entry name" value="Pop1"/>
</dbReference>
<dbReference type="PANTHER" id="PTHR22731:SF3">
    <property type="entry name" value="RIBONUCLEASES P_MRP PROTEIN SUBUNIT POP1"/>
    <property type="match status" value="1"/>
</dbReference>
<accession>A0A1D2VGT5</accession>
<dbReference type="FunCoup" id="A0A1D2VGT5">
    <property type="interactions" value="113"/>
</dbReference>
<reference evidence="10" key="1">
    <citation type="submission" date="2016-05" db="EMBL/GenBank/DDBJ databases">
        <title>Comparative genomics of biotechnologically important yeasts.</title>
        <authorList>
            <consortium name="DOE Joint Genome Institute"/>
            <person name="Riley R."/>
            <person name="Haridas S."/>
            <person name="Wolfe K.H."/>
            <person name="Lopes M.R."/>
            <person name="Hittinger C.T."/>
            <person name="Goker M."/>
            <person name="Salamov A."/>
            <person name="Wisecaver J."/>
            <person name="Long T.M."/>
            <person name="Aerts A.L."/>
            <person name="Barry K."/>
            <person name="Choi C."/>
            <person name="Clum A."/>
            <person name="Coughlan A.Y."/>
            <person name="Deshpande S."/>
            <person name="Douglass A.P."/>
            <person name="Hanson S.J."/>
            <person name="Klenk H.-P."/>
            <person name="Labutti K."/>
            <person name="Lapidus A."/>
            <person name="Lindquist E."/>
            <person name="Lipzen A."/>
            <person name="Meier-Kolthoff J.P."/>
            <person name="Ohm R.A."/>
            <person name="Otillar R.P."/>
            <person name="Pangilinan J."/>
            <person name="Peng Y."/>
            <person name="Rokas A."/>
            <person name="Rosa C.A."/>
            <person name="Scheuner C."/>
            <person name="Sibirny A.A."/>
            <person name="Slot J.C."/>
            <person name="Stielow J.B."/>
            <person name="Sun H."/>
            <person name="Kurtzman C.P."/>
            <person name="Blackwell M."/>
            <person name="Grigoriev I.V."/>
            <person name="Jeffries T.W."/>
        </authorList>
    </citation>
    <scope>NUCLEOTIDE SEQUENCE [LARGE SCALE GENOMIC DNA]</scope>
    <source>
        <strain evidence="10">DSM 1968</strain>
    </source>
</reference>
<dbReference type="InterPro" id="IPR009723">
    <property type="entry name" value="Pop1_N"/>
</dbReference>
<dbReference type="Proteomes" id="UP000095038">
    <property type="component" value="Unassembled WGS sequence"/>
</dbReference>
<evidence type="ECO:0000259" key="8">
    <source>
        <dbReference type="Pfam" id="PF22770"/>
    </source>
</evidence>
<feature type="domain" description="Pop1 N-terminal" evidence="6">
    <location>
        <begin position="46"/>
        <end position="291"/>
    </location>
</feature>
<keyword evidence="2" id="KW-0819">tRNA processing</keyword>
<feature type="coiled-coil region" evidence="4">
    <location>
        <begin position="832"/>
        <end position="859"/>
    </location>
</feature>
<evidence type="ECO:0000256" key="5">
    <source>
        <dbReference type="SAM" id="MobiDB-lite"/>
    </source>
</evidence>
<dbReference type="GO" id="GO:0000172">
    <property type="term" value="C:ribonuclease MRP complex"/>
    <property type="evidence" value="ECO:0007669"/>
    <property type="project" value="InterPro"/>
</dbReference>
<name>A0A1D2VGT5_9ASCO</name>
<evidence type="ECO:0000313" key="10">
    <source>
        <dbReference type="Proteomes" id="UP000095038"/>
    </source>
</evidence>